<dbReference type="AlphaFoldDB" id="A0A943A4E2"/>
<dbReference type="InterPro" id="IPR012833">
    <property type="entry name" value="NrdD"/>
</dbReference>
<comment type="caution">
    <text evidence="5">The sequence shown here is derived from an EMBL/GenBank/DDBJ whole genome shotgun (WGS) entry which is preliminary data.</text>
</comment>
<dbReference type="EC" id="1.17.4.2" evidence="5"/>
<evidence type="ECO:0000313" key="6">
    <source>
        <dbReference type="Proteomes" id="UP000778864"/>
    </source>
</evidence>
<organism evidence="5 6">
    <name type="scientific">Veillonella parvula</name>
    <name type="common">Staphylococcus parvulus</name>
    <dbReference type="NCBI Taxonomy" id="29466"/>
    <lineage>
        <taxon>Bacteria</taxon>
        <taxon>Bacillati</taxon>
        <taxon>Bacillota</taxon>
        <taxon>Negativicutes</taxon>
        <taxon>Veillonellales</taxon>
        <taxon>Veillonellaceae</taxon>
        <taxon>Veillonella</taxon>
    </lineage>
</organism>
<dbReference type="InterPro" id="IPR005144">
    <property type="entry name" value="ATP-cone_dom"/>
</dbReference>
<dbReference type="GO" id="GO:0031250">
    <property type="term" value="C:anaerobic ribonucleoside-triphosphate reductase complex"/>
    <property type="evidence" value="ECO:0007669"/>
    <property type="project" value="TreeGrafter"/>
</dbReference>
<dbReference type="Pfam" id="PF03477">
    <property type="entry name" value="ATP-cone"/>
    <property type="match status" value="1"/>
</dbReference>
<dbReference type="GO" id="GO:0006260">
    <property type="term" value="P:DNA replication"/>
    <property type="evidence" value="ECO:0007669"/>
    <property type="project" value="InterPro"/>
</dbReference>
<protein>
    <submittedName>
        <fullName evidence="5">Anaerobic ribonucleoside-triphosphate reductase</fullName>
        <ecNumber evidence="5">1.17.4.2</ecNumber>
    </submittedName>
</protein>
<dbReference type="RefSeq" id="WP_278468436.1">
    <property type="nucleotide sequence ID" value="NZ_JAGZMU010000008.1"/>
</dbReference>
<dbReference type="PROSITE" id="PS51161">
    <property type="entry name" value="ATP_CONE"/>
    <property type="match status" value="1"/>
</dbReference>
<dbReference type="PANTHER" id="PTHR21075">
    <property type="entry name" value="ANAEROBIC RIBONUCLEOSIDE-TRIPHOSPHATE REDUCTASE"/>
    <property type="match status" value="1"/>
</dbReference>
<name>A0A943A4E2_VEIPA</name>
<dbReference type="Proteomes" id="UP000778864">
    <property type="component" value="Unassembled WGS sequence"/>
</dbReference>
<keyword evidence="1 3" id="KW-0547">Nucleotide-binding</keyword>
<proteinExistence type="predicted"/>
<sequence>MREIKVIKKDGRVEGFDINKIFNAVSISASRVKKELSLENKKKLESLVHMELDNRINGDEGITVEELHFIVQLALNQIDKAIYVEYRNYKSYKTKLNMSFDNIYRRSKKLLFMSEEEKENANKNSALNSTQKSLLGSIMCKELLNYELTDEMKAARDDGGLYYHDEDDRIIMSHNCNIFNMANTLKDGFIMDGIKLKEASDFKTACRHVSNITINASSCQYGGFTIDIVTALAPFVQKTRNKFRKKYETFPLTNAFKEKQVELDTKEEVYESIKNLQYECNLIQNAQAQTTFLTWGLRLWGTEDEKLIVRATLETRMNKMGEDRIDFIFPKLSMASHRKLNDEKLFDLAVRCSAECLYPDWLSVESGYLGEVFERTGKIIYGMGCRAYLSPFINPDTGEEIYEGRANIGAISIMLPELAMRVKKGDIDSFLKEYDKYFEIALKTHEYFYEKIGKKKASSNPLFFCEGGCWTKLKPSDTCEKAVQGFTASFGYIGLHETSLILTGKPLHQNIEFGERIMKHMADKVEDAKKRTGHLYALYSSPSEGLCDKHRNFLYEKYGYIEGVTDKEWITNSFHIDVKTPISALEKIDIESKFFDYAKGGRIVYTEWSHTENIQALKDIITYAMRKGLYMGINFENGTCFDCKHQGDFSNTHVCPNCGSSNITVIDRVCGYLGFRKQNGKTRYNNGKDNETVERVKHYNIDAEEVI</sequence>
<evidence type="ECO:0000259" key="4">
    <source>
        <dbReference type="PROSITE" id="PS51161"/>
    </source>
</evidence>
<dbReference type="GO" id="GO:0009265">
    <property type="term" value="P:2'-deoxyribonucleotide biosynthetic process"/>
    <property type="evidence" value="ECO:0007669"/>
    <property type="project" value="TreeGrafter"/>
</dbReference>
<dbReference type="NCBIfam" id="TIGR02487">
    <property type="entry name" value="NrdD"/>
    <property type="match status" value="1"/>
</dbReference>
<evidence type="ECO:0000313" key="5">
    <source>
        <dbReference type="EMBL" id="MBS4894009.1"/>
    </source>
</evidence>
<evidence type="ECO:0000256" key="3">
    <source>
        <dbReference type="PROSITE-ProRule" id="PRU00492"/>
    </source>
</evidence>
<dbReference type="PANTHER" id="PTHR21075:SF0">
    <property type="entry name" value="ANAEROBIC RIBONUCLEOSIDE-TRIPHOSPHATE REDUCTASE"/>
    <property type="match status" value="1"/>
</dbReference>
<feature type="domain" description="ATP-cone" evidence="4">
    <location>
        <begin position="4"/>
        <end position="97"/>
    </location>
</feature>
<dbReference type="GO" id="GO:0008998">
    <property type="term" value="F:ribonucleoside-triphosphate reductase (thioredoxin) activity"/>
    <property type="evidence" value="ECO:0007669"/>
    <property type="project" value="UniProtKB-EC"/>
</dbReference>
<dbReference type="SUPFAM" id="SSF51998">
    <property type="entry name" value="PFL-like glycyl radical enzymes"/>
    <property type="match status" value="1"/>
</dbReference>
<accession>A0A943A4E2</accession>
<evidence type="ECO:0000256" key="2">
    <source>
        <dbReference type="ARBA" id="ARBA00022840"/>
    </source>
</evidence>
<reference evidence="5" key="1">
    <citation type="submission" date="2021-02" db="EMBL/GenBank/DDBJ databases">
        <title>Infant gut strain persistence is associated with maternal origin, phylogeny, and functional potential including surface adhesion and iron acquisition.</title>
        <authorList>
            <person name="Lou Y.C."/>
        </authorList>
    </citation>
    <scope>NUCLEOTIDE SEQUENCE</scope>
    <source>
        <strain evidence="5">L3_108_031G1_dasL3_108_031G1_concoct_20</strain>
    </source>
</reference>
<dbReference type="Gene3D" id="3.20.70.20">
    <property type="match status" value="1"/>
</dbReference>
<dbReference type="EMBL" id="JAGZMU010000008">
    <property type="protein sequence ID" value="MBS4894009.1"/>
    <property type="molecule type" value="Genomic_DNA"/>
</dbReference>
<keyword evidence="5" id="KW-0560">Oxidoreductase</keyword>
<keyword evidence="2 3" id="KW-0067">ATP-binding</keyword>
<gene>
    <name evidence="5" type="primary">nrdD</name>
    <name evidence="5" type="ORF">KHZ90_09600</name>
</gene>
<dbReference type="GO" id="GO:0004748">
    <property type="term" value="F:ribonucleoside-diphosphate reductase activity, thioredoxin disulfide as acceptor"/>
    <property type="evidence" value="ECO:0007669"/>
    <property type="project" value="TreeGrafter"/>
</dbReference>
<evidence type="ECO:0000256" key="1">
    <source>
        <dbReference type="ARBA" id="ARBA00022741"/>
    </source>
</evidence>
<dbReference type="GO" id="GO:0005524">
    <property type="term" value="F:ATP binding"/>
    <property type="evidence" value="ECO:0007669"/>
    <property type="project" value="UniProtKB-UniRule"/>
</dbReference>
<dbReference type="Pfam" id="PF13597">
    <property type="entry name" value="NRDD"/>
    <property type="match status" value="1"/>
</dbReference>